<sequence>MGLLHNHLNHASMDTIKQMMKTMTHRRNPLRATQLLQKISADICTINEVAADKSTMFMLVMNEYSRCTWVYPLQHEGGACQHIRQLKLKLGKQVKKYNVLIFHADGGGEFVSNELNVV</sequence>
<evidence type="ECO:0000313" key="2">
    <source>
        <dbReference type="Proteomes" id="UP000429607"/>
    </source>
</evidence>
<dbReference type="SUPFAM" id="SSF53098">
    <property type="entry name" value="Ribonuclease H-like"/>
    <property type="match status" value="1"/>
</dbReference>
<protein>
    <recommendedName>
        <fullName evidence="3">Integrase catalytic domain-containing protein</fullName>
    </recommendedName>
</protein>
<dbReference type="Gene3D" id="3.30.420.10">
    <property type="entry name" value="Ribonuclease H-like superfamily/Ribonuclease H"/>
    <property type="match status" value="1"/>
</dbReference>
<comment type="caution">
    <text evidence="1">The sequence shown here is derived from an EMBL/GenBank/DDBJ whole genome shotgun (WGS) entry which is preliminary data.</text>
</comment>
<evidence type="ECO:0008006" key="3">
    <source>
        <dbReference type="Google" id="ProtNLM"/>
    </source>
</evidence>
<organism evidence="1 2">
    <name type="scientific">Phytophthora rubi</name>
    <dbReference type="NCBI Taxonomy" id="129364"/>
    <lineage>
        <taxon>Eukaryota</taxon>
        <taxon>Sar</taxon>
        <taxon>Stramenopiles</taxon>
        <taxon>Oomycota</taxon>
        <taxon>Peronosporomycetes</taxon>
        <taxon>Peronosporales</taxon>
        <taxon>Peronosporaceae</taxon>
        <taxon>Phytophthora</taxon>
    </lineage>
</organism>
<name>A0A6A3HJ26_9STRA</name>
<dbReference type="AlphaFoldDB" id="A0A6A3HJ26"/>
<dbReference type="InterPro" id="IPR012337">
    <property type="entry name" value="RNaseH-like_sf"/>
</dbReference>
<dbReference type="InterPro" id="IPR036397">
    <property type="entry name" value="RNaseH_sf"/>
</dbReference>
<dbReference type="EMBL" id="QXFV01004330">
    <property type="protein sequence ID" value="KAE8970286.1"/>
    <property type="molecule type" value="Genomic_DNA"/>
</dbReference>
<accession>A0A6A3HJ26</accession>
<evidence type="ECO:0000313" key="1">
    <source>
        <dbReference type="EMBL" id="KAE8970286.1"/>
    </source>
</evidence>
<gene>
    <name evidence="1" type="ORF">PR001_g27251</name>
</gene>
<proteinExistence type="predicted"/>
<reference evidence="1 2" key="1">
    <citation type="submission" date="2018-09" db="EMBL/GenBank/DDBJ databases">
        <title>Genomic investigation of the strawberry pathogen Phytophthora fragariae indicates pathogenicity is determined by transcriptional variation in three key races.</title>
        <authorList>
            <person name="Adams T.M."/>
            <person name="Armitage A.D."/>
            <person name="Sobczyk M.K."/>
            <person name="Bates H.J."/>
            <person name="Dunwell J.M."/>
            <person name="Nellist C.F."/>
            <person name="Harrison R.J."/>
        </authorList>
    </citation>
    <scope>NUCLEOTIDE SEQUENCE [LARGE SCALE GENOMIC DNA]</scope>
    <source>
        <strain evidence="1 2">SCRP249</strain>
    </source>
</reference>
<dbReference type="Proteomes" id="UP000429607">
    <property type="component" value="Unassembled WGS sequence"/>
</dbReference>
<dbReference type="GO" id="GO:0003676">
    <property type="term" value="F:nucleic acid binding"/>
    <property type="evidence" value="ECO:0007669"/>
    <property type="project" value="InterPro"/>
</dbReference>